<dbReference type="Proteomes" id="UP000030706">
    <property type="component" value="Unassembled WGS sequence"/>
</dbReference>
<name>A0A074XPJ4_AURPU</name>
<dbReference type="InterPro" id="IPR036396">
    <property type="entry name" value="Cyt_P450_sf"/>
</dbReference>
<proteinExistence type="predicted"/>
<dbReference type="STRING" id="1043002.A0A074XPJ4"/>
<dbReference type="Pfam" id="PF00067">
    <property type="entry name" value="p450"/>
    <property type="match status" value="1"/>
</dbReference>
<keyword evidence="4" id="KW-1185">Reference proteome</keyword>
<dbReference type="RefSeq" id="XP_029761761.1">
    <property type="nucleotide sequence ID" value="XM_029909077.1"/>
</dbReference>
<dbReference type="HOGENOM" id="CLU_001570_5_11_1"/>
<dbReference type="EMBL" id="KL584980">
    <property type="protein sequence ID" value="KEQ85574.1"/>
    <property type="molecule type" value="Genomic_DNA"/>
</dbReference>
<dbReference type="InterPro" id="IPR002401">
    <property type="entry name" value="Cyt_P450_E_grp-I"/>
</dbReference>
<dbReference type="SUPFAM" id="SSF48264">
    <property type="entry name" value="Cytochrome P450"/>
    <property type="match status" value="1"/>
</dbReference>
<reference evidence="3 4" key="1">
    <citation type="journal article" date="2014" name="BMC Genomics">
        <title>Genome sequencing of four Aureobasidium pullulans varieties: biotechnological potential, stress tolerance, and description of new species.</title>
        <authorList>
            <person name="Gostin Ar C."/>
            <person name="Ohm R.A."/>
            <person name="Kogej T."/>
            <person name="Sonjak S."/>
            <person name="Turk M."/>
            <person name="Zajc J."/>
            <person name="Zalar P."/>
            <person name="Grube M."/>
            <person name="Sun H."/>
            <person name="Han J."/>
            <person name="Sharma A."/>
            <person name="Chiniquy J."/>
            <person name="Ngan C.Y."/>
            <person name="Lipzen A."/>
            <person name="Barry K."/>
            <person name="Grigoriev I.V."/>
            <person name="Gunde-Cimerman N."/>
        </authorList>
    </citation>
    <scope>NUCLEOTIDE SEQUENCE [LARGE SCALE GENOMIC DNA]</scope>
    <source>
        <strain evidence="3 4">EXF-150</strain>
    </source>
</reference>
<dbReference type="CDD" id="cd11069">
    <property type="entry name" value="CYP_FUM15-like"/>
    <property type="match status" value="1"/>
</dbReference>
<protein>
    <submittedName>
        <fullName evidence="3">Cytochrome P450</fullName>
    </submittedName>
</protein>
<dbReference type="PANTHER" id="PTHR24305:SF227">
    <property type="entry name" value="P450, PUTATIVE (EUROFUNG)-RELATED"/>
    <property type="match status" value="1"/>
</dbReference>
<dbReference type="GO" id="GO:0020037">
    <property type="term" value="F:heme binding"/>
    <property type="evidence" value="ECO:0007669"/>
    <property type="project" value="InterPro"/>
</dbReference>
<dbReference type="InterPro" id="IPR050121">
    <property type="entry name" value="Cytochrome_P450_monoxygenase"/>
</dbReference>
<dbReference type="InterPro" id="IPR001128">
    <property type="entry name" value="Cyt_P450"/>
</dbReference>
<feature type="signal peptide" evidence="2">
    <location>
        <begin position="1"/>
        <end position="24"/>
    </location>
</feature>
<keyword evidence="1" id="KW-0479">Metal-binding</keyword>
<evidence type="ECO:0000313" key="3">
    <source>
        <dbReference type="EMBL" id="KEQ85574.1"/>
    </source>
</evidence>
<organism evidence="3 4">
    <name type="scientific">Aureobasidium pullulans EXF-150</name>
    <dbReference type="NCBI Taxonomy" id="1043002"/>
    <lineage>
        <taxon>Eukaryota</taxon>
        <taxon>Fungi</taxon>
        <taxon>Dikarya</taxon>
        <taxon>Ascomycota</taxon>
        <taxon>Pezizomycotina</taxon>
        <taxon>Dothideomycetes</taxon>
        <taxon>Dothideomycetidae</taxon>
        <taxon>Dothideales</taxon>
        <taxon>Saccotheciaceae</taxon>
        <taxon>Aureobasidium</taxon>
    </lineage>
</organism>
<comment type="cofactor">
    <cofactor evidence="1">
        <name>heme</name>
        <dbReference type="ChEBI" id="CHEBI:30413"/>
    </cofactor>
</comment>
<dbReference type="GO" id="GO:0016705">
    <property type="term" value="F:oxidoreductase activity, acting on paired donors, with incorporation or reduction of molecular oxygen"/>
    <property type="evidence" value="ECO:0007669"/>
    <property type="project" value="InterPro"/>
</dbReference>
<dbReference type="GO" id="GO:0004497">
    <property type="term" value="F:monooxygenase activity"/>
    <property type="evidence" value="ECO:0007669"/>
    <property type="project" value="InterPro"/>
</dbReference>
<gene>
    <name evidence="3" type="ORF">M438DRAFT_391648</name>
</gene>
<feature type="binding site" description="axial binding residue" evidence="1">
    <location>
        <position position="501"/>
    </location>
    <ligand>
        <name>heme</name>
        <dbReference type="ChEBI" id="CHEBI:30413"/>
    </ligand>
    <ligandPart>
        <name>Fe</name>
        <dbReference type="ChEBI" id="CHEBI:18248"/>
    </ligandPart>
</feature>
<dbReference type="PRINTS" id="PR00463">
    <property type="entry name" value="EP450I"/>
</dbReference>
<dbReference type="GeneID" id="40751383"/>
<dbReference type="AlphaFoldDB" id="A0A074XPJ4"/>
<keyword evidence="2" id="KW-0732">Signal</keyword>
<dbReference type="PANTHER" id="PTHR24305">
    <property type="entry name" value="CYTOCHROME P450"/>
    <property type="match status" value="1"/>
</dbReference>
<dbReference type="PRINTS" id="PR00385">
    <property type="entry name" value="P450"/>
</dbReference>
<evidence type="ECO:0000313" key="4">
    <source>
        <dbReference type="Proteomes" id="UP000030706"/>
    </source>
</evidence>
<sequence length="556" mass="62604">MAFARLFTTSLLLMILAMLHYATTFSFLSCCSVTTCAVVLFCFLYWCVLYPEFFSPVRHIPSPQVCQSDLSIYHTCFSQPDFVQGRSWLWGNSSSLNLQFDRMRRCSKEVPNNGLLRYYMVGNIERILVTEPRTLNEVLIAKAYDFMVPQSLRIKFLRFTGDGILLAQGDKHKTQRKGLLPSFSYRRIKNLYPTFWSKSVEVADAIKKYIDASPSPEKQEVQIRGWAHRVTLDIIGTAGMGHDFGAIQNPELEFHQRYKSLALKPSTGTRLLMLIVSSTIGFERIFQLPTRWNRESKAAASYIRGVAREIVHEKRYSIGDAQGKDIATTAISSGLFSEEEMVNQMMTLLVAGHETIAASLQWAVYALCSHPHMQIRLREEIRTYLPCTVSKEGEPAPKITATQIDTMPYLNAFCSEVFRFYPPVPSTIKEARVDTTIAGTFIPKGTTMLIPIGSVNLDQNLWGPDASEFKPERWLGECRSGSGGASSNHANLTFLTGPRGCLGQTFARSELLCLVAVLVGRFEFIFQDPTKKIETIRSISISPKDGVLVNLRCIED</sequence>
<evidence type="ECO:0000256" key="1">
    <source>
        <dbReference type="PIRSR" id="PIRSR602401-1"/>
    </source>
</evidence>
<evidence type="ECO:0000256" key="2">
    <source>
        <dbReference type="SAM" id="SignalP"/>
    </source>
</evidence>
<feature type="chain" id="PRO_5001702477" evidence="2">
    <location>
        <begin position="25"/>
        <end position="556"/>
    </location>
</feature>
<keyword evidence="1" id="KW-0349">Heme</keyword>
<keyword evidence="1" id="KW-0408">Iron</keyword>
<dbReference type="GO" id="GO:0005506">
    <property type="term" value="F:iron ion binding"/>
    <property type="evidence" value="ECO:0007669"/>
    <property type="project" value="InterPro"/>
</dbReference>
<dbReference type="Gene3D" id="1.10.630.10">
    <property type="entry name" value="Cytochrome P450"/>
    <property type="match status" value="1"/>
</dbReference>
<dbReference type="PROSITE" id="PS51257">
    <property type="entry name" value="PROKAR_LIPOPROTEIN"/>
    <property type="match status" value="1"/>
</dbReference>
<accession>A0A074XPJ4</accession>